<dbReference type="Gene3D" id="3.40.50.1820">
    <property type="entry name" value="alpha/beta hydrolase"/>
    <property type="match status" value="1"/>
</dbReference>
<organism evidence="3 4">
    <name type="scientific">Calidithermus terrae</name>
    <dbReference type="NCBI Taxonomy" id="1408545"/>
    <lineage>
        <taxon>Bacteria</taxon>
        <taxon>Thermotogati</taxon>
        <taxon>Deinococcota</taxon>
        <taxon>Deinococci</taxon>
        <taxon>Thermales</taxon>
        <taxon>Thermaceae</taxon>
        <taxon>Calidithermus</taxon>
    </lineage>
</organism>
<gene>
    <name evidence="3" type="primary">nlhH</name>
    <name evidence="3" type="ORF">Mterra_01464</name>
</gene>
<proteinExistence type="predicted"/>
<evidence type="ECO:0000313" key="3">
    <source>
        <dbReference type="EMBL" id="RIH86318.1"/>
    </source>
</evidence>
<dbReference type="AlphaFoldDB" id="A0A399EQU1"/>
<feature type="domain" description="BD-FAE-like" evidence="2">
    <location>
        <begin position="28"/>
        <end position="215"/>
    </location>
</feature>
<keyword evidence="4" id="KW-1185">Reference proteome</keyword>
<dbReference type="Pfam" id="PF20434">
    <property type="entry name" value="BD-FAE"/>
    <property type="match status" value="1"/>
</dbReference>
<reference evidence="3 4" key="1">
    <citation type="submission" date="2018-08" db="EMBL/GenBank/DDBJ databases">
        <title>Meiothermus terrae DSM 26712 genome sequencing project.</title>
        <authorList>
            <person name="Da Costa M.S."/>
            <person name="Albuquerque L."/>
            <person name="Raposo P."/>
            <person name="Froufe H.J.C."/>
            <person name="Barroso C.S."/>
            <person name="Egas C."/>
        </authorList>
    </citation>
    <scope>NUCLEOTIDE SEQUENCE [LARGE SCALE GENOMIC DNA]</scope>
    <source>
        <strain evidence="3 4">DSM 26712</strain>
    </source>
</reference>
<evidence type="ECO:0000256" key="1">
    <source>
        <dbReference type="ARBA" id="ARBA00022801"/>
    </source>
</evidence>
<dbReference type="SUPFAM" id="SSF53474">
    <property type="entry name" value="alpha/beta-Hydrolases"/>
    <property type="match status" value="1"/>
</dbReference>
<dbReference type="InterPro" id="IPR049492">
    <property type="entry name" value="BD-FAE-like_dom"/>
</dbReference>
<dbReference type="InterPro" id="IPR029058">
    <property type="entry name" value="AB_hydrolase_fold"/>
</dbReference>
<protein>
    <submittedName>
        <fullName evidence="3">Carboxylesterase NlhH</fullName>
        <ecNumber evidence="3">3.1.1.1</ecNumber>
    </submittedName>
</protein>
<evidence type="ECO:0000313" key="4">
    <source>
        <dbReference type="Proteomes" id="UP000265715"/>
    </source>
</evidence>
<name>A0A399EQU1_9DEIN</name>
<dbReference type="Proteomes" id="UP000265715">
    <property type="component" value="Unassembled WGS sequence"/>
</dbReference>
<dbReference type="GO" id="GO:0106435">
    <property type="term" value="F:carboxylesterase activity"/>
    <property type="evidence" value="ECO:0007669"/>
    <property type="project" value="UniProtKB-EC"/>
</dbReference>
<dbReference type="PANTHER" id="PTHR48081">
    <property type="entry name" value="AB HYDROLASE SUPERFAMILY PROTEIN C4A8.06C"/>
    <property type="match status" value="1"/>
</dbReference>
<dbReference type="InterPro" id="IPR050300">
    <property type="entry name" value="GDXG_lipolytic_enzyme"/>
</dbReference>
<keyword evidence="1 3" id="KW-0378">Hydrolase</keyword>
<dbReference type="EC" id="3.1.1.1" evidence="3"/>
<dbReference type="EMBL" id="QXDL01000047">
    <property type="protein sequence ID" value="RIH86318.1"/>
    <property type="molecule type" value="Genomic_DNA"/>
</dbReference>
<accession>A0A399EQU1</accession>
<comment type="caution">
    <text evidence="3">The sequence shown here is derived from an EMBL/GenBank/DDBJ whole genome shotgun (WGS) entry which is preliminary data.</text>
</comment>
<dbReference type="RefSeq" id="WP_119314604.1">
    <property type="nucleotide sequence ID" value="NZ_QXDL01000047.1"/>
</dbReference>
<evidence type="ECO:0000259" key="2">
    <source>
        <dbReference type="Pfam" id="PF20434"/>
    </source>
</evidence>
<sequence length="258" mass="27833">MPFTPPPGLELIPDLPYGEQAGRAHRIDVLRPTHRAAQPVPAVLFLHGGGWHMFGKYPEINAFLARAGYVTFSSNYRYSHEAPFPAQLEDARAAVAWVRAHAARWGVDAGRVGVWGISAGAHLAALLGALGEVQAVVDVCGPADFFDPGWEAELQDPRGPVSRLLGARAGEVAHLAAQASPVCRVSPRSAPFLIVHGARDAQVPLSQAEALHAALLEVDVPSELWVIPEGDHFINETHLPQIEARVLEFFRETLGDPL</sequence>
<dbReference type="OrthoDB" id="179999at2"/>
<dbReference type="PANTHER" id="PTHR48081:SF13">
    <property type="entry name" value="ALPHA_BETA HYDROLASE"/>
    <property type="match status" value="1"/>
</dbReference>